<protein>
    <submittedName>
        <fullName evidence="1">Uncharacterized protein</fullName>
    </submittedName>
</protein>
<evidence type="ECO:0000313" key="2">
    <source>
        <dbReference type="Proteomes" id="UP000605201"/>
    </source>
</evidence>
<gene>
    <name evidence="1" type="ORF">H8D96_08555</name>
</gene>
<dbReference type="EMBL" id="JACNIG010000195">
    <property type="protein sequence ID" value="MBC8431958.1"/>
    <property type="molecule type" value="Genomic_DNA"/>
</dbReference>
<dbReference type="AlphaFoldDB" id="A0A8J6P0E7"/>
<accession>A0A8J6P0E7</accession>
<proteinExistence type="predicted"/>
<sequence>MKAENKKKETAPFRKIKSNKKVLSEQFQTQALYGLDIVIRRRKGKQDKRIVFSEKGQ</sequence>
<organism evidence="1 2">
    <name type="scientific">Candidatus Desulfatibia vada</name>
    <dbReference type="NCBI Taxonomy" id="2841696"/>
    <lineage>
        <taxon>Bacteria</taxon>
        <taxon>Pseudomonadati</taxon>
        <taxon>Thermodesulfobacteriota</taxon>
        <taxon>Desulfobacteria</taxon>
        <taxon>Desulfobacterales</taxon>
        <taxon>Desulfobacterales incertae sedis</taxon>
        <taxon>Candidatus Desulfatibia</taxon>
    </lineage>
</organism>
<comment type="caution">
    <text evidence="1">The sequence shown here is derived from an EMBL/GenBank/DDBJ whole genome shotgun (WGS) entry which is preliminary data.</text>
</comment>
<dbReference type="Proteomes" id="UP000605201">
    <property type="component" value="Unassembled WGS sequence"/>
</dbReference>
<evidence type="ECO:0000313" key="1">
    <source>
        <dbReference type="EMBL" id="MBC8431958.1"/>
    </source>
</evidence>
<reference evidence="1 2" key="1">
    <citation type="submission" date="2020-08" db="EMBL/GenBank/DDBJ databases">
        <title>Bridging the membrane lipid divide: bacteria of the FCB group superphylum have the potential to synthesize archaeal ether lipids.</title>
        <authorList>
            <person name="Villanueva L."/>
            <person name="Von Meijenfeldt F.A.B."/>
            <person name="Westbye A.B."/>
            <person name="Yadav S."/>
            <person name="Hopmans E.C."/>
            <person name="Dutilh B.E."/>
            <person name="Sinninghe Damste J.S."/>
        </authorList>
    </citation>
    <scope>NUCLEOTIDE SEQUENCE [LARGE SCALE GENOMIC DNA]</scope>
    <source>
        <strain evidence="1">NIOZ-UU17</strain>
    </source>
</reference>
<name>A0A8J6P0E7_9BACT</name>